<accession>A0ACC2N7X8</accession>
<protein>
    <submittedName>
        <fullName evidence="1">Uncharacterized protein</fullName>
    </submittedName>
</protein>
<keyword evidence="2" id="KW-1185">Reference proteome</keyword>
<gene>
    <name evidence="1" type="ORF">QAD02_008957</name>
</gene>
<sequence length="471" mass="51835">MTATKQQVGLQRELGLFSAVSMIVAVMIGSGIFVSPTSALKYSGSVGLCLIVWLVSGGLSLLGALAFAELSSLVPRSGAEYAYFIDAFSPLHAYLGPLPAFLCSWIYVFVLRPAEQWDQVKKLIAILALTMITYINLTSVKLFVKVQNIFTMCKVAACLLVIGGGIWWLSTGHTKLLDEPFKGTTTSPGQIALAFYSGLWAYDGWSSAAIVAEEVQRPELNILRSIVIAVPIVTALYCGMNLAYMSALSPQEMIKAPAVAVLWAERVLPAWLGAVIPLGVALSTFGCGLSLQFAVARLCYVAGQEGHVPRFFSWVHHERNTPAASVALQGALSLLCLLVSDIVELIEFASFLIWVFYGLTMIALLVMRKTKPTFQRTYRVPTVVPWLVLMIAVFLSIMPMYEKPSIKYLFVLGFVAIGWIVYHRCVYRTCNSSNIRKLTYLVQMLFMVVAPDEIDESKKKMMSKEATDEVT</sequence>
<dbReference type="EMBL" id="CM056744">
    <property type="protein sequence ID" value="KAJ8667295.1"/>
    <property type="molecule type" value="Genomic_DNA"/>
</dbReference>
<comment type="caution">
    <text evidence="1">The sequence shown here is derived from an EMBL/GenBank/DDBJ whole genome shotgun (WGS) entry which is preliminary data.</text>
</comment>
<organism evidence="1 2">
    <name type="scientific">Eretmocerus hayati</name>
    <dbReference type="NCBI Taxonomy" id="131215"/>
    <lineage>
        <taxon>Eukaryota</taxon>
        <taxon>Metazoa</taxon>
        <taxon>Ecdysozoa</taxon>
        <taxon>Arthropoda</taxon>
        <taxon>Hexapoda</taxon>
        <taxon>Insecta</taxon>
        <taxon>Pterygota</taxon>
        <taxon>Neoptera</taxon>
        <taxon>Endopterygota</taxon>
        <taxon>Hymenoptera</taxon>
        <taxon>Apocrita</taxon>
        <taxon>Proctotrupomorpha</taxon>
        <taxon>Chalcidoidea</taxon>
        <taxon>Aphelinidae</taxon>
        <taxon>Aphelininae</taxon>
        <taxon>Eretmocerus</taxon>
    </lineage>
</organism>
<dbReference type="Proteomes" id="UP001239111">
    <property type="component" value="Chromosome 4"/>
</dbReference>
<evidence type="ECO:0000313" key="2">
    <source>
        <dbReference type="Proteomes" id="UP001239111"/>
    </source>
</evidence>
<proteinExistence type="predicted"/>
<evidence type="ECO:0000313" key="1">
    <source>
        <dbReference type="EMBL" id="KAJ8667295.1"/>
    </source>
</evidence>
<name>A0ACC2N7X8_9HYME</name>
<reference evidence="1" key="1">
    <citation type="submission" date="2023-04" db="EMBL/GenBank/DDBJ databases">
        <title>A chromosome-level genome assembly of the parasitoid wasp Eretmocerus hayati.</title>
        <authorList>
            <person name="Zhong Y."/>
            <person name="Liu S."/>
            <person name="Liu Y."/>
        </authorList>
    </citation>
    <scope>NUCLEOTIDE SEQUENCE</scope>
    <source>
        <strain evidence="1">ZJU_SS_LIU_2023</strain>
    </source>
</reference>